<dbReference type="EMBL" id="JAPZBO010000002">
    <property type="protein sequence ID" value="KAJ5323313.1"/>
    <property type="molecule type" value="Genomic_DNA"/>
</dbReference>
<keyword evidence="1" id="KW-0548">Nucleotidyltransferase</keyword>
<dbReference type="EC" id="2.7.7.48" evidence="1"/>
<dbReference type="InterPro" id="IPR057596">
    <property type="entry name" value="RDRP_core"/>
</dbReference>
<keyword evidence="1" id="KW-0808">Transferase</keyword>
<dbReference type="Proteomes" id="UP001147746">
    <property type="component" value="Unassembled WGS sequence"/>
</dbReference>
<feature type="domain" description="RDRP core" evidence="3">
    <location>
        <begin position="418"/>
        <end position="1060"/>
    </location>
</feature>
<keyword evidence="5" id="KW-1185">Reference proteome</keyword>
<sequence>MSPPLQPITPQRQRSYREFLDKLNQEYELEIPAPQDWSPIARGSNKSVLLEISEGLRSLFWGHRPILDRILADFEEWIAGNQPRTKQQWNFVKWQFEQQPQALSKTDRDQRVDHLFLLIRSELYLLKNKPLVSNNRALKNPREASIGHSPKKRRISNGDDDEFHTAPNSPAKGHQPVTPDLRQLEISEQSERSFNQLGNRSQTPAPTFLERLRASETVPHNERRYDALRPAMDAVDTSFSIVTSSSLVASHSERLEESFATDITEPMDFQSTYADSVVDMFIEQEMSMNADMPAPDEQTNSMQEHLVTQLLQYGPFSVDQPLPARIALRSRYELERIAQAWNVPLDQMLKNSRVCTDHETFWKWVQHHSLRGDRPMPEKSPRRAWDAAVDDFKTGRHSEVVVLTGELDWCAKNEPGIFKLRLNPLKPERTCRFHRRFGSDRFLTVTIPAAARPPEHLRLNDQPSVLRQSIASWLTRNDHYCLGRTWRAFFVEEVKSKKKVKAEPRFRVEFFAVDGADFLRRSLASLAPPNQASERHTPMSLSDLLEWHMPSAANHNQKSCMLFQRISLGLSKIWTSVVVPPTRVINLLDVRRPGQPVMNDGCALVSRNLARRICEQLGINGDIPSAFQGRIAGAKGLWMVDSERSKHGAFSKDGGDGIWIEISDSQLKIKPHPVDWKGFVDEEKLTFEVVNWSKPLHPVDLNIQLLGILEFGGHVKEYVAKLTHDGVWALYHDFAHVLQTNDAVHCRNLLQKLRPSSEDGPTKARRMEQWNISDAEYIIRLTEAGFKPQSFRPLRRRLRKYLEYLLEQHVEELHIQVPLSTYAYCIADPYGVLQSDEVHFGLSTNWRDPNNEFLDNMVTGRDVLVGRLPAHVPSDIQRRKAVWKNELRHFKDVIVFPTTGDVPLAHMLSGGDYDGDTPWICWDPTIVEAFHNSDLPDGDCPPQQYGLTEHSVPMAQLPTTADFLQSVFEFNLTMSSLGKCTIEHEKVSYDESIDSPNAKELACLLSQLVDGRKGGVHLSELAWQKYRNKISPKKRLPPAYRLPLRKPKTSNIVDYLKFEIAMSERDAILKQLNDTFPEDEGLDDRDEDLIRPWQGAITAAGNSEPNNRDLSNALSKMEQCIKRIFDQWVNSFTNPNETETFSPKSREVISRLASFPPPEGSHWLICLWRNRPDEWQRLLGSYLYQHHPHSTLPFHAFGEALCQLKASSQSSRSIIHDVLVTYRVNQKMVARLTARETLAEPEAIEEDADEYEGAEAIESLISSQGLEAHDGFDDGISVE</sequence>
<accession>A0A9W9U859</accession>
<reference evidence="4" key="1">
    <citation type="submission" date="2022-12" db="EMBL/GenBank/DDBJ databases">
        <authorList>
            <person name="Petersen C."/>
        </authorList>
    </citation>
    <scope>NUCLEOTIDE SEQUENCE</scope>
    <source>
        <strain evidence="4">IBT 21472</strain>
    </source>
</reference>
<reference evidence="4" key="2">
    <citation type="journal article" date="2023" name="IMA Fungus">
        <title>Comparative genomic study of the Penicillium genus elucidates a diverse pangenome and 15 lateral gene transfer events.</title>
        <authorList>
            <person name="Petersen C."/>
            <person name="Sorensen T."/>
            <person name="Nielsen M.R."/>
            <person name="Sondergaard T.E."/>
            <person name="Sorensen J.L."/>
            <person name="Fitzpatrick D.A."/>
            <person name="Frisvad J.C."/>
            <person name="Nielsen K.L."/>
        </authorList>
    </citation>
    <scope>NUCLEOTIDE SEQUENCE</scope>
    <source>
        <strain evidence="4">IBT 21472</strain>
    </source>
</reference>
<evidence type="ECO:0000313" key="4">
    <source>
        <dbReference type="EMBL" id="KAJ5323313.1"/>
    </source>
</evidence>
<dbReference type="PANTHER" id="PTHR23079">
    <property type="entry name" value="RNA-DEPENDENT RNA POLYMERASE"/>
    <property type="match status" value="1"/>
</dbReference>
<gene>
    <name evidence="4" type="ORF">N7476_001913</name>
</gene>
<dbReference type="PANTHER" id="PTHR23079:SF14">
    <property type="entry name" value="RNA-DEPENDENT RNA POLYMERASE"/>
    <property type="match status" value="1"/>
</dbReference>
<comment type="similarity">
    <text evidence="1">Belongs to the RdRP family.</text>
</comment>
<dbReference type="GO" id="GO:0031380">
    <property type="term" value="C:nuclear RNA-directed RNA polymerase complex"/>
    <property type="evidence" value="ECO:0007669"/>
    <property type="project" value="TreeGrafter"/>
</dbReference>
<dbReference type="AlphaFoldDB" id="A0A9W9U859"/>
<dbReference type="GO" id="GO:0003723">
    <property type="term" value="F:RNA binding"/>
    <property type="evidence" value="ECO:0007669"/>
    <property type="project" value="UniProtKB-KW"/>
</dbReference>
<protein>
    <recommendedName>
        <fullName evidence="1">RNA-dependent RNA polymerase</fullName>
        <ecNumber evidence="1">2.7.7.48</ecNumber>
    </recommendedName>
</protein>
<dbReference type="Gene3D" id="1.10.8.790">
    <property type="entry name" value="RNA-dependent RNA polymerase, slab domain, helical subdomain-like"/>
    <property type="match status" value="1"/>
</dbReference>
<evidence type="ECO:0000256" key="1">
    <source>
        <dbReference type="RuleBase" id="RU363098"/>
    </source>
</evidence>
<keyword evidence="1 4" id="KW-0696">RNA-directed RNA polymerase</keyword>
<evidence type="ECO:0000313" key="5">
    <source>
        <dbReference type="Proteomes" id="UP001147746"/>
    </source>
</evidence>
<comment type="catalytic activity">
    <reaction evidence="1">
        <text>RNA(n) + a ribonucleoside 5'-triphosphate = RNA(n+1) + diphosphate</text>
        <dbReference type="Rhea" id="RHEA:21248"/>
        <dbReference type="Rhea" id="RHEA-COMP:14527"/>
        <dbReference type="Rhea" id="RHEA-COMP:17342"/>
        <dbReference type="ChEBI" id="CHEBI:33019"/>
        <dbReference type="ChEBI" id="CHEBI:61557"/>
        <dbReference type="ChEBI" id="CHEBI:140395"/>
        <dbReference type="EC" id="2.7.7.48"/>
    </reaction>
</comment>
<dbReference type="GO" id="GO:0030422">
    <property type="term" value="P:siRNA processing"/>
    <property type="evidence" value="ECO:0007669"/>
    <property type="project" value="TreeGrafter"/>
</dbReference>
<feature type="region of interest" description="Disordered" evidence="2">
    <location>
        <begin position="136"/>
        <end position="177"/>
    </location>
</feature>
<organism evidence="4 5">
    <name type="scientific">Penicillium atrosanguineum</name>
    <dbReference type="NCBI Taxonomy" id="1132637"/>
    <lineage>
        <taxon>Eukaryota</taxon>
        <taxon>Fungi</taxon>
        <taxon>Dikarya</taxon>
        <taxon>Ascomycota</taxon>
        <taxon>Pezizomycotina</taxon>
        <taxon>Eurotiomycetes</taxon>
        <taxon>Eurotiomycetidae</taxon>
        <taxon>Eurotiales</taxon>
        <taxon>Aspergillaceae</taxon>
        <taxon>Penicillium</taxon>
    </lineage>
</organism>
<name>A0A9W9U859_9EURO</name>
<dbReference type="InterPro" id="IPR007855">
    <property type="entry name" value="RDRP"/>
</dbReference>
<dbReference type="Pfam" id="PF05183">
    <property type="entry name" value="RdRP"/>
    <property type="match status" value="1"/>
</dbReference>
<dbReference type="GO" id="GO:0003968">
    <property type="term" value="F:RNA-directed RNA polymerase activity"/>
    <property type="evidence" value="ECO:0007669"/>
    <property type="project" value="UniProtKB-KW"/>
</dbReference>
<evidence type="ECO:0000256" key="2">
    <source>
        <dbReference type="SAM" id="MobiDB-lite"/>
    </source>
</evidence>
<proteinExistence type="inferred from homology"/>
<evidence type="ECO:0000259" key="3">
    <source>
        <dbReference type="Pfam" id="PF05183"/>
    </source>
</evidence>
<comment type="caution">
    <text evidence="4">The sequence shown here is derived from an EMBL/GenBank/DDBJ whole genome shotgun (WGS) entry which is preliminary data.</text>
</comment>
<keyword evidence="1" id="KW-0694">RNA-binding</keyword>